<feature type="non-terminal residue" evidence="7">
    <location>
        <position position="147"/>
    </location>
</feature>
<comment type="cofactor">
    <cofactor evidence="1 5">
        <name>FAD</name>
        <dbReference type="ChEBI" id="CHEBI:57692"/>
    </cofactor>
</comment>
<keyword evidence="2 5" id="KW-0285">Flavoprotein</keyword>
<feature type="domain" description="Oxidoreductase FAD/NAD(P)-binding" evidence="6">
    <location>
        <begin position="81"/>
        <end position="128"/>
    </location>
</feature>
<evidence type="ECO:0000256" key="5">
    <source>
        <dbReference type="PIRSR" id="PIRSR601834-1"/>
    </source>
</evidence>
<evidence type="ECO:0000313" key="7">
    <source>
        <dbReference type="EMBL" id="CAJ0585198.1"/>
    </source>
</evidence>
<name>A0AA36G9K3_9BILA</name>
<dbReference type="InterPro" id="IPR001834">
    <property type="entry name" value="CBR-like"/>
</dbReference>
<dbReference type="SUPFAM" id="SSF52343">
    <property type="entry name" value="Ferredoxin reductase-like, C-terminal NADP-linked domain"/>
    <property type="match status" value="1"/>
</dbReference>
<feature type="binding site" evidence="5">
    <location>
        <position position="53"/>
    </location>
    <ligand>
        <name>FAD</name>
        <dbReference type="ChEBI" id="CHEBI:57692"/>
    </ligand>
</feature>
<dbReference type="Gene3D" id="3.40.50.80">
    <property type="entry name" value="Nucleotide-binding domain of ferredoxin-NADP reductase (FNR) module"/>
    <property type="match status" value="1"/>
</dbReference>
<evidence type="ECO:0000259" key="6">
    <source>
        <dbReference type="Pfam" id="PF00175"/>
    </source>
</evidence>
<dbReference type="SUPFAM" id="SSF63380">
    <property type="entry name" value="Riboflavin synthase domain-like"/>
    <property type="match status" value="1"/>
</dbReference>
<evidence type="ECO:0000256" key="2">
    <source>
        <dbReference type="ARBA" id="ARBA00022630"/>
    </source>
</evidence>
<feature type="binding site" evidence="5">
    <location>
        <position position="3"/>
    </location>
    <ligand>
        <name>FAD</name>
        <dbReference type="ChEBI" id="CHEBI:57692"/>
    </ligand>
</feature>
<organism evidence="7 8">
    <name type="scientific">Mesorhabditis spiculigera</name>
    <dbReference type="NCBI Taxonomy" id="96644"/>
    <lineage>
        <taxon>Eukaryota</taxon>
        <taxon>Metazoa</taxon>
        <taxon>Ecdysozoa</taxon>
        <taxon>Nematoda</taxon>
        <taxon>Chromadorea</taxon>
        <taxon>Rhabditida</taxon>
        <taxon>Rhabditina</taxon>
        <taxon>Rhabditomorpha</taxon>
        <taxon>Rhabditoidea</taxon>
        <taxon>Rhabditidae</taxon>
        <taxon>Mesorhabditinae</taxon>
        <taxon>Mesorhabditis</taxon>
    </lineage>
</organism>
<dbReference type="InterPro" id="IPR017938">
    <property type="entry name" value="Riboflavin_synthase-like_b-brl"/>
</dbReference>
<proteinExistence type="predicted"/>
<dbReference type="PANTHER" id="PTHR19370">
    <property type="entry name" value="NADH-CYTOCHROME B5 REDUCTASE"/>
    <property type="match status" value="1"/>
</dbReference>
<keyword evidence="3 5" id="KW-0274">FAD</keyword>
<sequence>MIKIYEDGLCTPTILKWKEGDEVQISDPIGDWDLSEWLVADDLLVLAAGSGWTPMVELLRRKLELNDSAKKTRYFVVCKNITHVLSRSTDEWKGMRGRISKELFQDHASQKSTQRVIVCGPDGFIQSALSILADLDYSVDQVHVFQG</sequence>
<dbReference type="InterPro" id="IPR001433">
    <property type="entry name" value="OxRdtase_FAD/NAD-bd"/>
</dbReference>
<dbReference type="InterPro" id="IPR039261">
    <property type="entry name" value="FNR_nucleotide-bd"/>
</dbReference>
<dbReference type="EMBL" id="CATQJA010002703">
    <property type="protein sequence ID" value="CAJ0585198.1"/>
    <property type="molecule type" value="Genomic_DNA"/>
</dbReference>
<dbReference type="GO" id="GO:0016491">
    <property type="term" value="F:oxidoreductase activity"/>
    <property type="evidence" value="ECO:0007669"/>
    <property type="project" value="UniProtKB-KW"/>
</dbReference>
<protein>
    <recommendedName>
        <fullName evidence="6">Oxidoreductase FAD/NAD(P)-binding domain-containing protein</fullName>
    </recommendedName>
</protein>
<dbReference type="GO" id="GO:0005783">
    <property type="term" value="C:endoplasmic reticulum"/>
    <property type="evidence" value="ECO:0007669"/>
    <property type="project" value="TreeGrafter"/>
</dbReference>
<dbReference type="Proteomes" id="UP001177023">
    <property type="component" value="Unassembled WGS sequence"/>
</dbReference>
<evidence type="ECO:0000256" key="4">
    <source>
        <dbReference type="ARBA" id="ARBA00023002"/>
    </source>
</evidence>
<evidence type="ECO:0000313" key="8">
    <source>
        <dbReference type="Proteomes" id="UP001177023"/>
    </source>
</evidence>
<evidence type="ECO:0000256" key="1">
    <source>
        <dbReference type="ARBA" id="ARBA00001974"/>
    </source>
</evidence>
<comment type="caution">
    <text evidence="7">The sequence shown here is derived from an EMBL/GenBank/DDBJ whole genome shotgun (WGS) entry which is preliminary data.</text>
</comment>
<evidence type="ECO:0000256" key="3">
    <source>
        <dbReference type="ARBA" id="ARBA00022827"/>
    </source>
</evidence>
<dbReference type="CDD" id="cd06183">
    <property type="entry name" value="cyt_b5_reduct_like"/>
    <property type="match status" value="1"/>
</dbReference>
<dbReference type="Pfam" id="PF00175">
    <property type="entry name" value="NAD_binding_1"/>
    <property type="match status" value="1"/>
</dbReference>
<dbReference type="AlphaFoldDB" id="A0AA36G9K3"/>
<dbReference type="PANTHER" id="PTHR19370:SF184">
    <property type="entry name" value="NADH-CYTOCHROME B5 REDUCTASE-LIKE"/>
    <property type="match status" value="1"/>
</dbReference>
<keyword evidence="8" id="KW-1185">Reference proteome</keyword>
<gene>
    <name evidence="7" type="ORF">MSPICULIGERA_LOCUS23229</name>
</gene>
<accession>A0AA36G9K3</accession>
<reference evidence="7" key="1">
    <citation type="submission" date="2023-06" db="EMBL/GenBank/DDBJ databases">
        <authorList>
            <person name="Delattre M."/>
        </authorList>
    </citation>
    <scope>NUCLEOTIDE SEQUENCE</scope>
    <source>
        <strain evidence="7">AF72</strain>
    </source>
</reference>
<keyword evidence="4" id="KW-0560">Oxidoreductase</keyword>